<feature type="coiled-coil region" evidence="9">
    <location>
        <begin position="148"/>
        <end position="182"/>
    </location>
</feature>
<dbReference type="Proteomes" id="UP001501747">
    <property type="component" value="Unassembled WGS sequence"/>
</dbReference>
<feature type="transmembrane region" description="Helical" evidence="10">
    <location>
        <begin position="132"/>
        <end position="152"/>
    </location>
</feature>
<dbReference type="Gene3D" id="3.30.565.10">
    <property type="entry name" value="Histidine kinase-like ATPase, C-terminal domain"/>
    <property type="match status" value="1"/>
</dbReference>
<organism evidence="13 14">
    <name type="scientific">Allokutzneria multivorans</name>
    <dbReference type="NCBI Taxonomy" id="1142134"/>
    <lineage>
        <taxon>Bacteria</taxon>
        <taxon>Bacillati</taxon>
        <taxon>Actinomycetota</taxon>
        <taxon>Actinomycetes</taxon>
        <taxon>Pseudonocardiales</taxon>
        <taxon>Pseudonocardiaceae</taxon>
        <taxon>Allokutzneria</taxon>
    </lineage>
</organism>
<feature type="domain" description="Signal transduction histidine kinase subgroup 3 dimerisation and phosphoacceptor" evidence="11">
    <location>
        <begin position="174"/>
        <end position="237"/>
    </location>
</feature>
<evidence type="ECO:0000256" key="9">
    <source>
        <dbReference type="SAM" id="Coils"/>
    </source>
</evidence>
<gene>
    <name evidence="13" type="ORF">GCM10022247_52680</name>
</gene>
<keyword evidence="5" id="KW-0547">Nucleotide-binding</keyword>
<protein>
    <recommendedName>
        <fullName evidence="2">histidine kinase</fullName>
        <ecNumber evidence="2">2.7.13.3</ecNumber>
    </recommendedName>
</protein>
<evidence type="ECO:0000256" key="5">
    <source>
        <dbReference type="ARBA" id="ARBA00022741"/>
    </source>
</evidence>
<dbReference type="PANTHER" id="PTHR24421:SF10">
    <property type="entry name" value="NITRATE_NITRITE SENSOR PROTEIN NARQ"/>
    <property type="match status" value="1"/>
</dbReference>
<evidence type="ECO:0000256" key="7">
    <source>
        <dbReference type="ARBA" id="ARBA00022840"/>
    </source>
</evidence>
<evidence type="ECO:0000313" key="14">
    <source>
        <dbReference type="Proteomes" id="UP001501747"/>
    </source>
</evidence>
<dbReference type="InterPro" id="IPR011712">
    <property type="entry name" value="Sig_transdc_His_kin_sub3_dim/P"/>
</dbReference>
<reference evidence="14" key="1">
    <citation type="journal article" date="2019" name="Int. J. Syst. Evol. Microbiol.">
        <title>The Global Catalogue of Microorganisms (GCM) 10K type strain sequencing project: providing services to taxonomists for standard genome sequencing and annotation.</title>
        <authorList>
            <consortium name="The Broad Institute Genomics Platform"/>
            <consortium name="The Broad Institute Genome Sequencing Center for Infectious Disease"/>
            <person name="Wu L."/>
            <person name="Ma J."/>
        </authorList>
    </citation>
    <scope>NUCLEOTIDE SEQUENCE [LARGE SCALE GENOMIC DNA]</scope>
    <source>
        <strain evidence="14">JCM 17342</strain>
    </source>
</reference>
<keyword evidence="10" id="KW-0812">Transmembrane</keyword>
<evidence type="ECO:0000256" key="6">
    <source>
        <dbReference type="ARBA" id="ARBA00022777"/>
    </source>
</evidence>
<evidence type="ECO:0000259" key="11">
    <source>
        <dbReference type="Pfam" id="PF07730"/>
    </source>
</evidence>
<evidence type="ECO:0000256" key="4">
    <source>
        <dbReference type="ARBA" id="ARBA00022679"/>
    </source>
</evidence>
<dbReference type="Gene3D" id="1.20.5.1930">
    <property type="match status" value="1"/>
</dbReference>
<keyword evidence="7" id="KW-0067">ATP-binding</keyword>
<evidence type="ECO:0000256" key="1">
    <source>
        <dbReference type="ARBA" id="ARBA00000085"/>
    </source>
</evidence>
<dbReference type="Pfam" id="PF23539">
    <property type="entry name" value="DUF7134"/>
    <property type="match status" value="1"/>
</dbReference>
<feature type="domain" description="DUF7134" evidence="12">
    <location>
        <begin position="6"/>
        <end position="156"/>
    </location>
</feature>
<evidence type="ECO:0000313" key="13">
    <source>
        <dbReference type="EMBL" id="GAA4021926.1"/>
    </source>
</evidence>
<feature type="transmembrane region" description="Helical" evidence="10">
    <location>
        <begin position="52"/>
        <end position="83"/>
    </location>
</feature>
<keyword evidence="8" id="KW-0902">Two-component regulatory system</keyword>
<evidence type="ECO:0000256" key="8">
    <source>
        <dbReference type="ARBA" id="ARBA00023012"/>
    </source>
</evidence>
<comment type="catalytic activity">
    <reaction evidence="1">
        <text>ATP + protein L-histidine = ADP + protein N-phospho-L-histidine.</text>
        <dbReference type="EC" id="2.7.13.3"/>
    </reaction>
</comment>
<dbReference type="EMBL" id="BAABAL010000018">
    <property type="protein sequence ID" value="GAA4021926.1"/>
    <property type="molecule type" value="Genomic_DNA"/>
</dbReference>
<proteinExistence type="predicted"/>
<sequence>MRKLGPTALDAVAAAVVVALAVFRAPQADPLAWVLAVALGGPLVLRRRAPVPVLVVVSLASAVSIAIGLGAEAALLAAVLALYPVALAGFGAWGFAGAALGVLGAGLAVVLVPGLPLVPASEGVESFSTTPIATMAYCFMALAGSWALAAFVRVRRRQEAEIAELRTERAVVEERLRIARDIHDVVGHNLSLIAMKAAVATHLSESHPDEGRAALRTIEQVSRAALNDVRTVLGAVRGSSVSAGLDQLVEDARGAGVTVAASQCDLSDVPAAARMSAYRLVQEALTNVRRHCSPPRCRLTTAVSEGQLVITVVNEGSASASGPPGHGLLGMRERVALHGGVLDVGGDPFTVRATVPFASAVAS</sequence>
<dbReference type="InterPro" id="IPR055558">
    <property type="entry name" value="DUF7134"/>
</dbReference>
<keyword evidence="3" id="KW-0597">Phosphoprotein</keyword>
<accession>A0ABP7T6W6</accession>
<keyword evidence="4" id="KW-0808">Transferase</keyword>
<dbReference type="RefSeq" id="WP_344879974.1">
    <property type="nucleotide sequence ID" value="NZ_BAABAL010000018.1"/>
</dbReference>
<feature type="transmembrane region" description="Helical" evidence="10">
    <location>
        <begin position="90"/>
        <end position="112"/>
    </location>
</feature>
<comment type="caution">
    <text evidence="13">The sequence shown here is derived from an EMBL/GenBank/DDBJ whole genome shotgun (WGS) entry which is preliminary data.</text>
</comment>
<dbReference type="EC" id="2.7.13.3" evidence="2"/>
<keyword evidence="14" id="KW-1185">Reference proteome</keyword>
<evidence type="ECO:0000256" key="10">
    <source>
        <dbReference type="SAM" id="Phobius"/>
    </source>
</evidence>
<evidence type="ECO:0000259" key="12">
    <source>
        <dbReference type="Pfam" id="PF23539"/>
    </source>
</evidence>
<keyword evidence="6" id="KW-0418">Kinase</keyword>
<dbReference type="InterPro" id="IPR050482">
    <property type="entry name" value="Sensor_HK_TwoCompSys"/>
</dbReference>
<keyword evidence="10" id="KW-0472">Membrane</keyword>
<dbReference type="PANTHER" id="PTHR24421">
    <property type="entry name" value="NITRATE/NITRITE SENSOR PROTEIN NARX-RELATED"/>
    <property type="match status" value="1"/>
</dbReference>
<evidence type="ECO:0000256" key="3">
    <source>
        <dbReference type="ARBA" id="ARBA00022553"/>
    </source>
</evidence>
<dbReference type="Pfam" id="PF07730">
    <property type="entry name" value="HisKA_3"/>
    <property type="match status" value="1"/>
</dbReference>
<evidence type="ECO:0000256" key="2">
    <source>
        <dbReference type="ARBA" id="ARBA00012438"/>
    </source>
</evidence>
<dbReference type="SUPFAM" id="SSF55874">
    <property type="entry name" value="ATPase domain of HSP90 chaperone/DNA topoisomerase II/histidine kinase"/>
    <property type="match status" value="1"/>
</dbReference>
<dbReference type="CDD" id="cd16917">
    <property type="entry name" value="HATPase_UhpB-NarQ-NarX-like"/>
    <property type="match status" value="1"/>
</dbReference>
<keyword evidence="9" id="KW-0175">Coiled coil</keyword>
<keyword evidence="10" id="KW-1133">Transmembrane helix</keyword>
<name>A0ABP7T6W6_9PSEU</name>
<dbReference type="InterPro" id="IPR036890">
    <property type="entry name" value="HATPase_C_sf"/>
</dbReference>